<protein>
    <submittedName>
        <fullName evidence="2">Uncharacterized protein</fullName>
    </submittedName>
</protein>
<dbReference type="AlphaFoldDB" id="A0A5N6JUY8"/>
<feature type="signal peptide" evidence="1">
    <location>
        <begin position="1"/>
        <end position="19"/>
    </location>
</feature>
<gene>
    <name evidence="2" type="ORF">EYC80_008176</name>
</gene>
<evidence type="ECO:0000313" key="2">
    <source>
        <dbReference type="EMBL" id="KAB8292457.1"/>
    </source>
</evidence>
<organism evidence="2 3">
    <name type="scientific">Monilinia laxa</name>
    <name type="common">Brown rot fungus</name>
    <name type="synonym">Sclerotinia laxa</name>
    <dbReference type="NCBI Taxonomy" id="61186"/>
    <lineage>
        <taxon>Eukaryota</taxon>
        <taxon>Fungi</taxon>
        <taxon>Dikarya</taxon>
        <taxon>Ascomycota</taxon>
        <taxon>Pezizomycotina</taxon>
        <taxon>Leotiomycetes</taxon>
        <taxon>Helotiales</taxon>
        <taxon>Sclerotiniaceae</taxon>
        <taxon>Monilinia</taxon>
    </lineage>
</organism>
<sequence length="266" mass="28966">MSWPIFSAFSINWALVVTSSPYMLVDPIPSDASGEGYGYAKPPVRSSDISVISSVEEQLPTLNLGTFTLDHRFQPATLMFPVAVKAPIGPDGSPTNLRLGFQVVAGQFELDITFRVAGTYTFPILVSKTPLGIQLNDKDELDLIFEIEQSFTVNGRVNIITGFEVKFPDDAYIILNPLSGKLVEGNLKCIKANAIPANFKSGAAFVTVALKYKLKFGTVVEVLGLGLKFEAGAYIDAPEYRACIIHNPLNLCKYEFTEGLYVIAAV</sequence>
<proteinExistence type="predicted"/>
<dbReference type="EMBL" id="VIGI01000013">
    <property type="protein sequence ID" value="KAB8292457.1"/>
    <property type="molecule type" value="Genomic_DNA"/>
</dbReference>
<dbReference type="OrthoDB" id="4733706at2759"/>
<evidence type="ECO:0000256" key="1">
    <source>
        <dbReference type="SAM" id="SignalP"/>
    </source>
</evidence>
<accession>A0A5N6JUY8</accession>
<evidence type="ECO:0000313" key="3">
    <source>
        <dbReference type="Proteomes" id="UP000326757"/>
    </source>
</evidence>
<reference evidence="2 3" key="1">
    <citation type="submission" date="2019-06" db="EMBL/GenBank/DDBJ databases">
        <title>Genome Sequence of the Brown Rot Fungal Pathogen Monilinia laxa.</title>
        <authorList>
            <person name="De Miccolis Angelini R.M."/>
            <person name="Landi L."/>
            <person name="Abate D."/>
            <person name="Pollastro S."/>
            <person name="Romanazzi G."/>
            <person name="Faretra F."/>
        </authorList>
    </citation>
    <scope>NUCLEOTIDE SEQUENCE [LARGE SCALE GENOMIC DNA]</scope>
    <source>
        <strain evidence="2 3">Mlax316</strain>
    </source>
</reference>
<comment type="caution">
    <text evidence="2">The sequence shown here is derived from an EMBL/GenBank/DDBJ whole genome shotgun (WGS) entry which is preliminary data.</text>
</comment>
<keyword evidence="3" id="KW-1185">Reference proteome</keyword>
<keyword evidence="1" id="KW-0732">Signal</keyword>
<dbReference type="Proteomes" id="UP000326757">
    <property type="component" value="Unassembled WGS sequence"/>
</dbReference>
<feature type="chain" id="PRO_5025042195" evidence="1">
    <location>
        <begin position="20"/>
        <end position="266"/>
    </location>
</feature>
<name>A0A5N6JUY8_MONLA</name>